<evidence type="ECO:0000259" key="6">
    <source>
        <dbReference type="PROSITE" id="PS50885"/>
    </source>
</evidence>
<reference evidence="7 8" key="1">
    <citation type="submission" date="2017-03" db="EMBL/GenBank/DDBJ databases">
        <title>Draft Genome sequence of Marispirochaeta sp. strain JC444.</title>
        <authorList>
            <person name="Shivani Y."/>
            <person name="Subhash Y."/>
            <person name="Sasikala C."/>
            <person name="Ramana C."/>
        </authorList>
    </citation>
    <scope>NUCLEOTIDE SEQUENCE [LARGE SCALE GENOMIC DNA]</scope>
    <source>
        <strain evidence="7 8">JC444</strain>
    </source>
</reference>
<evidence type="ECO:0000256" key="3">
    <source>
        <dbReference type="PROSITE-ProRule" id="PRU00284"/>
    </source>
</evidence>
<dbReference type="CDD" id="cd06225">
    <property type="entry name" value="HAMP"/>
    <property type="match status" value="1"/>
</dbReference>
<dbReference type="GO" id="GO:0007165">
    <property type="term" value="P:signal transduction"/>
    <property type="evidence" value="ECO:0007669"/>
    <property type="project" value="UniProtKB-KW"/>
</dbReference>
<dbReference type="Pfam" id="PF00672">
    <property type="entry name" value="HAMP"/>
    <property type="match status" value="1"/>
</dbReference>
<dbReference type="SMART" id="SM00283">
    <property type="entry name" value="MA"/>
    <property type="match status" value="1"/>
</dbReference>
<feature type="transmembrane region" description="Helical" evidence="4">
    <location>
        <begin position="63"/>
        <end position="83"/>
    </location>
</feature>
<proteinExistence type="inferred from homology"/>
<dbReference type="InterPro" id="IPR004089">
    <property type="entry name" value="MCPsignal_dom"/>
</dbReference>
<evidence type="ECO:0000256" key="4">
    <source>
        <dbReference type="SAM" id="Phobius"/>
    </source>
</evidence>
<dbReference type="Gene3D" id="1.10.287.950">
    <property type="entry name" value="Methyl-accepting chemotaxis protein"/>
    <property type="match status" value="1"/>
</dbReference>
<evidence type="ECO:0008006" key="9">
    <source>
        <dbReference type="Google" id="ProtNLM"/>
    </source>
</evidence>
<comment type="caution">
    <text evidence="7">The sequence shown here is derived from an EMBL/GenBank/DDBJ whole genome shotgun (WGS) entry which is preliminary data.</text>
</comment>
<dbReference type="PANTHER" id="PTHR43531">
    <property type="entry name" value="PROTEIN ICFG"/>
    <property type="match status" value="1"/>
</dbReference>
<dbReference type="PANTHER" id="PTHR43531:SF11">
    <property type="entry name" value="METHYL-ACCEPTING CHEMOTAXIS PROTEIN 3"/>
    <property type="match status" value="1"/>
</dbReference>
<protein>
    <recommendedName>
        <fullName evidence="9">Methyl-accepting chemotaxis protein</fullName>
    </recommendedName>
</protein>
<comment type="similarity">
    <text evidence="2">Belongs to the methyl-accepting chemotaxis (MCP) protein family.</text>
</comment>
<keyword evidence="1" id="KW-0145">Chemotaxis</keyword>
<evidence type="ECO:0000313" key="7">
    <source>
        <dbReference type="EMBL" id="ORC36859.1"/>
    </source>
</evidence>
<feature type="transmembrane region" description="Helical" evidence="4">
    <location>
        <begin position="121"/>
        <end position="144"/>
    </location>
</feature>
<dbReference type="PROSITE" id="PS50111">
    <property type="entry name" value="CHEMOTAXIS_TRANSDUC_2"/>
    <property type="match status" value="1"/>
</dbReference>
<evidence type="ECO:0000313" key="8">
    <source>
        <dbReference type="Proteomes" id="UP000192343"/>
    </source>
</evidence>
<dbReference type="SUPFAM" id="SSF58104">
    <property type="entry name" value="Methyl-accepting chemotaxis protein (MCP) signaling domain"/>
    <property type="match status" value="2"/>
</dbReference>
<dbReference type="Proteomes" id="UP000192343">
    <property type="component" value="Unassembled WGS sequence"/>
</dbReference>
<feature type="domain" description="HAMP" evidence="6">
    <location>
        <begin position="230"/>
        <end position="285"/>
    </location>
</feature>
<accession>A0A1Y1S1R1</accession>
<dbReference type="STRING" id="1963862.B4O97_04330"/>
<evidence type="ECO:0000256" key="1">
    <source>
        <dbReference type="ARBA" id="ARBA00022500"/>
    </source>
</evidence>
<organism evidence="7 8">
    <name type="scientific">Marispirochaeta aestuarii</name>
    <dbReference type="NCBI Taxonomy" id="1963862"/>
    <lineage>
        <taxon>Bacteria</taxon>
        <taxon>Pseudomonadati</taxon>
        <taxon>Spirochaetota</taxon>
        <taxon>Spirochaetia</taxon>
        <taxon>Spirochaetales</taxon>
        <taxon>Spirochaetaceae</taxon>
        <taxon>Marispirochaeta</taxon>
    </lineage>
</organism>
<sequence>MLRIIPSTLLSFQNVKYSIPVMKRLLIIYLTGYLVPPLVWNLFVNYSGILTGDTFQTVVTNPLQGVYALVFIAGIFFILRGKLLRREKRRGIPNFYLLSIFVFCFIGPNTGLFGIDGISLQQIILSNLLSIPLIFLFSVPHIMISTRMLEKFIAEKDSDSKETVVSFRWKLGISTIYTFFGATFFLFIFNIAVLNSFREGLVLSSLIRKNAVVLLVSLVIAALNIRILAGQVIAPVRQVVGMLNEIRKGELTDLTRRLDFRSFDEIGTMARVLNKTFIKVSDLIRLITQQTEVLSRVGIELASNMTETAASINQISANIQSIRNQTESQAAGATETSAVIEQITGNIRDLNSLIERQAASVTQSSSAIEEMLSNISSVSKILADNSEDVIRLSDASAEGREDLKEVSASIRRIARESEELLEISTVIEDIASQTNLLSMNAAIEAAHAGESGKGFAVVADEIRKLAESSGNQSKTVSAALKKIRDAMDGIDKAAASVLVKFEDIDGKIKTVSEREQVIRNAMEEQSAGSREILSAIGELNGVTTEVQSGAEEMLNGTREVMKETEMLSRITEEVNGSISEMAAGAEEISISVNKVNDISRENRESIESLIREVRRFKV</sequence>
<keyword evidence="3" id="KW-0807">Transducer</keyword>
<evidence type="ECO:0000256" key="2">
    <source>
        <dbReference type="ARBA" id="ARBA00029447"/>
    </source>
</evidence>
<dbReference type="GO" id="GO:0016020">
    <property type="term" value="C:membrane"/>
    <property type="evidence" value="ECO:0007669"/>
    <property type="project" value="InterPro"/>
</dbReference>
<dbReference type="Gene3D" id="6.10.340.10">
    <property type="match status" value="1"/>
</dbReference>
<keyword evidence="4" id="KW-0812">Transmembrane</keyword>
<feature type="transmembrane region" description="Helical" evidence="4">
    <location>
        <begin position="21"/>
        <end position="43"/>
    </location>
</feature>
<dbReference type="InterPro" id="IPR003660">
    <property type="entry name" value="HAMP_dom"/>
</dbReference>
<keyword evidence="4" id="KW-0472">Membrane</keyword>
<dbReference type="InterPro" id="IPR051310">
    <property type="entry name" value="MCP_chemotaxis"/>
</dbReference>
<dbReference type="Pfam" id="PF00015">
    <property type="entry name" value="MCPsignal"/>
    <property type="match status" value="1"/>
</dbReference>
<feature type="transmembrane region" description="Helical" evidence="4">
    <location>
        <begin position="171"/>
        <end position="191"/>
    </location>
</feature>
<keyword evidence="8" id="KW-1185">Reference proteome</keyword>
<keyword evidence="4" id="KW-1133">Transmembrane helix</keyword>
<dbReference type="GO" id="GO:0006935">
    <property type="term" value="P:chemotaxis"/>
    <property type="evidence" value="ECO:0007669"/>
    <property type="project" value="UniProtKB-KW"/>
</dbReference>
<feature type="transmembrane region" description="Helical" evidence="4">
    <location>
        <begin position="95"/>
        <end position="115"/>
    </location>
</feature>
<dbReference type="PROSITE" id="PS50885">
    <property type="entry name" value="HAMP"/>
    <property type="match status" value="1"/>
</dbReference>
<feature type="domain" description="Methyl-accepting transducer" evidence="5">
    <location>
        <begin position="332"/>
        <end position="561"/>
    </location>
</feature>
<evidence type="ECO:0000259" key="5">
    <source>
        <dbReference type="PROSITE" id="PS50111"/>
    </source>
</evidence>
<dbReference type="AlphaFoldDB" id="A0A1Y1S1R1"/>
<name>A0A1Y1S1R1_9SPIO</name>
<dbReference type="EMBL" id="MWQY01000004">
    <property type="protein sequence ID" value="ORC36859.1"/>
    <property type="molecule type" value="Genomic_DNA"/>
</dbReference>
<gene>
    <name evidence="7" type="ORF">B4O97_04330</name>
</gene>